<dbReference type="InterPro" id="IPR033467">
    <property type="entry name" value="Tesmin/TSO1-like_CXC"/>
</dbReference>
<dbReference type="GO" id="GO:0005634">
    <property type="term" value="C:nucleus"/>
    <property type="evidence" value="ECO:0007669"/>
    <property type="project" value="UniProtKB-SubCell"/>
</dbReference>
<evidence type="ECO:0000256" key="3">
    <source>
        <dbReference type="ARBA" id="ARBA00023242"/>
    </source>
</evidence>
<comment type="similarity">
    <text evidence="2">Belongs to the lin-54 family.</text>
</comment>
<dbReference type="InterPro" id="IPR005172">
    <property type="entry name" value="CRC"/>
</dbReference>
<dbReference type="PANTHER" id="PTHR12446">
    <property type="entry name" value="TESMIN/TSO1-RELATED"/>
    <property type="match status" value="1"/>
</dbReference>
<feature type="compositionally biased region" description="Polar residues" evidence="4">
    <location>
        <begin position="12"/>
        <end position="21"/>
    </location>
</feature>
<evidence type="ECO:0000313" key="7">
    <source>
        <dbReference type="Proteomes" id="UP001054857"/>
    </source>
</evidence>
<feature type="non-terminal residue" evidence="6">
    <location>
        <position position="1"/>
    </location>
</feature>
<feature type="non-terminal residue" evidence="6">
    <location>
        <position position="283"/>
    </location>
</feature>
<comment type="caution">
    <text evidence="6">The sequence shown here is derived from an EMBL/GenBank/DDBJ whole genome shotgun (WGS) entry which is preliminary data.</text>
</comment>
<dbReference type="Proteomes" id="UP001054857">
    <property type="component" value="Unassembled WGS sequence"/>
</dbReference>
<dbReference type="Pfam" id="PF03638">
    <property type="entry name" value="TCR"/>
    <property type="match status" value="2"/>
</dbReference>
<keyword evidence="7" id="KW-1185">Reference proteome</keyword>
<feature type="compositionally biased region" description="Low complexity" evidence="4">
    <location>
        <begin position="132"/>
        <end position="154"/>
    </location>
</feature>
<evidence type="ECO:0000256" key="4">
    <source>
        <dbReference type="SAM" id="MobiDB-lite"/>
    </source>
</evidence>
<evidence type="ECO:0000256" key="1">
    <source>
        <dbReference type="ARBA" id="ARBA00004123"/>
    </source>
</evidence>
<dbReference type="GO" id="GO:0006355">
    <property type="term" value="P:regulation of DNA-templated transcription"/>
    <property type="evidence" value="ECO:0007669"/>
    <property type="project" value="TreeGrafter"/>
</dbReference>
<accession>A0AAD3E175</accession>
<comment type="subcellular location">
    <subcellularLocation>
        <location evidence="1">Nucleus</location>
    </subcellularLocation>
</comment>
<reference evidence="6 7" key="1">
    <citation type="journal article" date="2021" name="Sci. Rep.">
        <title>Genome sequencing of the multicellular alga Astrephomene provides insights into convergent evolution of germ-soma differentiation.</title>
        <authorList>
            <person name="Yamashita S."/>
            <person name="Yamamoto K."/>
            <person name="Matsuzaki R."/>
            <person name="Suzuki S."/>
            <person name="Yamaguchi H."/>
            <person name="Hirooka S."/>
            <person name="Minakuchi Y."/>
            <person name="Miyagishima S."/>
            <person name="Kawachi M."/>
            <person name="Toyoda A."/>
            <person name="Nozaki H."/>
        </authorList>
    </citation>
    <scope>NUCLEOTIDE SEQUENCE [LARGE SCALE GENOMIC DNA]</scope>
    <source>
        <strain evidence="6 7">NIES-4017</strain>
    </source>
</reference>
<feature type="domain" description="CRC" evidence="5">
    <location>
        <begin position="168"/>
        <end position="275"/>
    </location>
</feature>
<dbReference type="PROSITE" id="PS51634">
    <property type="entry name" value="CRC"/>
    <property type="match status" value="1"/>
</dbReference>
<sequence>ALIPDPRFVSGSGCTAPTTADRSLPPGLPPRSGGGPGGSGGGPQQPVVVHTTATTTAGGGGPPSSTPSTLQRPQRTRTANSLYGSCVVGYDMGASGRRASSEFDAALLAPSLSTETEPPPHLQQQHEEHIQLQRQQQLQQQQYQQQLPPSRAAPGGPGGRGRRASETNSKSCRCKKSQCLKLYCDCFAAGQYCGACSCVACHNRPEHADRVQQRREDISARDPQAFTRKIQHNGKHKRGCNCRRSHCLKKYCECYQGGVRCGIQCTCLECENMDTAVLEAPTG</sequence>
<organism evidence="6 7">
    <name type="scientific">Astrephomene gubernaculifera</name>
    <dbReference type="NCBI Taxonomy" id="47775"/>
    <lineage>
        <taxon>Eukaryota</taxon>
        <taxon>Viridiplantae</taxon>
        <taxon>Chlorophyta</taxon>
        <taxon>core chlorophytes</taxon>
        <taxon>Chlorophyceae</taxon>
        <taxon>CS clade</taxon>
        <taxon>Chlamydomonadales</taxon>
        <taxon>Astrephomenaceae</taxon>
        <taxon>Astrephomene</taxon>
    </lineage>
</organism>
<proteinExistence type="inferred from homology"/>
<feature type="compositionally biased region" description="Gly residues" evidence="4">
    <location>
        <begin position="32"/>
        <end position="43"/>
    </location>
</feature>
<dbReference type="SMART" id="SM01114">
    <property type="entry name" value="CXC"/>
    <property type="match status" value="2"/>
</dbReference>
<dbReference type="AlphaFoldDB" id="A0AAD3E175"/>
<name>A0AAD3E175_9CHLO</name>
<evidence type="ECO:0000313" key="6">
    <source>
        <dbReference type="EMBL" id="GFR51810.1"/>
    </source>
</evidence>
<protein>
    <recommendedName>
        <fullName evidence="5">CRC domain-containing protein</fullName>
    </recommendedName>
</protein>
<evidence type="ECO:0000259" key="5">
    <source>
        <dbReference type="PROSITE" id="PS51634"/>
    </source>
</evidence>
<dbReference type="PANTHER" id="PTHR12446:SF34">
    <property type="entry name" value="PROTEIN LIN-54 HOMOLOG"/>
    <property type="match status" value="1"/>
</dbReference>
<feature type="region of interest" description="Disordered" evidence="4">
    <location>
        <begin position="112"/>
        <end position="167"/>
    </location>
</feature>
<gene>
    <name evidence="6" type="ORF">Agub_g14269</name>
</gene>
<evidence type="ECO:0000256" key="2">
    <source>
        <dbReference type="ARBA" id="ARBA00007267"/>
    </source>
</evidence>
<dbReference type="EMBL" id="BMAR01000054">
    <property type="protein sequence ID" value="GFR51810.1"/>
    <property type="molecule type" value="Genomic_DNA"/>
</dbReference>
<feature type="region of interest" description="Disordered" evidence="4">
    <location>
        <begin position="1"/>
        <end position="78"/>
    </location>
</feature>
<keyword evidence="3" id="KW-0539">Nucleus</keyword>
<dbReference type="InterPro" id="IPR028307">
    <property type="entry name" value="Lin-54_fam"/>
</dbReference>